<feature type="domain" description="Probable ATP-binding protein BrxC winged helix-turn-helix" evidence="2">
    <location>
        <begin position="798"/>
        <end position="874"/>
    </location>
</feature>
<feature type="region of interest" description="Disordered" evidence="1">
    <location>
        <begin position="1"/>
        <end position="23"/>
    </location>
</feature>
<evidence type="ECO:0000259" key="2">
    <source>
        <dbReference type="Pfam" id="PF25791"/>
    </source>
</evidence>
<dbReference type="InterPro" id="IPR058036">
    <property type="entry name" value="BREX_BrxC_4th"/>
</dbReference>
<dbReference type="InterPro" id="IPR058038">
    <property type="entry name" value="BREX_BrxC_wHTH"/>
</dbReference>
<accession>A0ABU9KKK3</accession>
<comment type="caution">
    <text evidence="5">The sequence shown here is derived from an EMBL/GenBank/DDBJ whole genome shotgun (WGS) entry which is preliminary data.</text>
</comment>
<dbReference type="InterPro" id="IPR058037">
    <property type="entry name" value="BREX_BrxC_helical"/>
</dbReference>
<dbReference type="SUPFAM" id="SSF52540">
    <property type="entry name" value="P-loop containing nucleoside triphosphate hydrolases"/>
    <property type="match status" value="1"/>
</dbReference>
<feature type="compositionally biased region" description="Polar residues" evidence="1">
    <location>
        <begin position="1"/>
        <end position="17"/>
    </location>
</feature>
<dbReference type="NCBIfam" id="NF033441">
    <property type="entry name" value="BREX_BrxC"/>
    <property type="match status" value="1"/>
</dbReference>
<proteinExistence type="predicted"/>
<reference evidence="5 6" key="1">
    <citation type="submission" date="2024-04" db="EMBL/GenBank/DDBJ databases">
        <title>Arthrobacter nanjingensis.</title>
        <authorList>
            <person name="Park M."/>
        </authorList>
    </citation>
    <scope>NUCLEOTIDE SEQUENCE [LARGE SCALE GENOMIC DNA]</scope>
    <source>
        <strain evidence="5 6">A33</strain>
    </source>
</reference>
<dbReference type="Proteomes" id="UP001388406">
    <property type="component" value="Unassembled WGS sequence"/>
</dbReference>
<dbReference type="Pfam" id="PF25796">
    <property type="entry name" value="BREX_BrxC_4th"/>
    <property type="match status" value="1"/>
</dbReference>
<dbReference type="Pfam" id="PF25792">
    <property type="entry name" value="BREX_BrxC_helical"/>
    <property type="match status" value="1"/>
</dbReference>
<feature type="domain" description="Probable ATP-binding protein BrxC alpha-helical" evidence="3">
    <location>
        <begin position="888"/>
        <end position="1002"/>
    </location>
</feature>
<evidence type="ECO:0000313" key="6">
    <source>
        <dbReference type="Proteomes" id="UP001388406"/>
    </source>
</evidence>
<evidence type="ECO:0000256" key="1">
    <source>
        <dbReference type="SAM" id="MobiDB-lite"/>
    </source>
</evidence>
<organism evidence="5 6">
    <name type="scientific">Arthrobacter nanjingensis</name>
    <dbReference type="NCBI Taxonomy" id="1387716"/>
    <lineage>
        <taxon>Bacteria</taxon>
        <taxon>Bacillati</taxon>
        <taxon>Actinomycetota</taxon>
        <taxon>Actinomycetes</taxon>
        <taxon>Micrococcales</taxon>
        <taxon>Micrococcaceae</taxon>
        <taxon>Arthrobacter</taxon>
    </lineage>
</organism>
<dbReference type="RefSeq" id="WP_342006878.1">
    <property type="nucleotide sequence ID" value="NZ_JBCAMI010000002.1"/>
</dbReference>
<name>A0ABU9KKK3_9MICC</name>
<dbReference type="EMBL" id="JBCAMI010000002">
    <property type="protein sequence ID" value="MEL4080144.1"/>
    <property type="molecule type" value="Genomic_DNA"/>
</dbReference>
<gene>
    <name evidence="5" type="primary">brxC</name>
    <name evidence="5" type="ORF">AAC385_04655</name>
</gene>
<dbReference type="Pfam" id="PF25791">
    <property type="entry name" value="WHD_BREX_BrxC"/>
    <property type="match status" value="1"/>
</dbReference>
<evidence type="ECO:0000259" key="3">
    <source>
        <dbReference type="Pfam" id="PF25792"/>
    </source>
</evidence>
<evidence type="ECO:0000259" key="4">
    <source>
        <dbReference type="Pfam" id="PF25796"/>
    </source>
</evidence>
<sequence length="1181" mass="129957">MSCSGCSRTTPSTARSESSTRRHDPMKLSEIFLKDVTRSIEGVVKADDVDHLGIEVEEYVFTNDAAKGVAPLLEEYTNYTNANGVWISGFFGSGKSHLLKMLAHLLGDVDGQAFPRSDVSESFLAKTDDAMLIASLKKAAAIPAKSLLFNIDQKATLISKDQTDALLKVFVKVFDESRGYFGNDGAVARFEEHLDERGQYEAFKIAFEKHAGINWAQGREQTALESHNIDKAFADVNGESNPGIIAQYQKSYAVSIEDFATSVKAWIDKQEPGFRLNFFVDEVGQFIADDVKLMLNLQTIAESLNTKCKGRSWVFVTSQEDMDKVIGDQTKQQGNDFSKIQARFSAKVKLTSQDVEEVISKRLLEKNDAGAAELMAIHAQESANFKTIFDFVDGAKTYRNYVDGGRFISTYPFVTYQIPMFQAAIEGLSAHNMFEGKNSSVGERSMLGVVQEVAKRIGAEQVGYLATFDQMFAGISAALKSAAQSAILQAEKHLPDPGSDITILANRLLKALFLVKYVDTFKATPRNLTVLVYDRFGLDLNALGKQVQEALNLLETQSYVQRNGNIYEYLTNEEQEVEKEIKSVDVDSSEVSSKLFKYLSSDILKTNKLKYAKNGQDFHFGYKLDDIVHGNQRELTIHFITPETNYTDTEIAAQSMGKDELRVFLGRDKRLLADLRLLLKTEKYTKQHTNSGVTPSMQTILQSKQMLNTEREKELIERLRQAVGKAQMIINAAEITSSSQDAVTRVSEGFQELVNRTYTSLSLLDGKAYAEQQVAAAVQNDQGLFNAGELSALSSPGQEMESWILTQTGLGEHVTIEKIVDRFESKPYGWGLGSIEVVLGWLVGNGKIALTVGSNQVARTEAAALIRNTAKHQYTVVAPQKAYDATKVAAFKKFCTDFFDDGAVPSDSTELAQFGKEKLAAKRDELNALVSSSRYPFVGQLSGVVTQLDQLVGKPIDWYLSDFDGADELIEAKEELIDPIKSFLNGQQAKIFDEADALLKANSGNLSYLPAGSTGTVEALLADPNAFRGNKMNQLKVAVDTLRGLIESKVSESRSAVRSGIENKLASLLKDSIYIKATAEAQKSVTGRVDMVYASLDGERLIAVIDQTGAHFVSTIYPELVDELAESANPSEPVKPSVSLSTIDVPGGPAFIEDETDMNHYLDALRAALVGTLNDGKRITL</sequence>
<feature type="domain" description="Probable ATP-binding protein BrxC 4th six-stranded beta-sheet" evidence="4">
    <location>
        <begin position="584"/>
        <end position="753"/>
    </location>
</feature>
<dbReference type="InterPro" id="IPR047679">
    <property type="entry name" value="BREX_BrxC"/>
</dbReference>
<evidence type="ECO:0000313" key="5">
    <source>
        <dbReference type="EMBL" id="MEL4080144.1"/>
    </source>
</evidence>
<keyword evidence="6" id="KW-1185">Reference proteome</keyword>
<protein>
    <submittedName>
        <fullName evidence="5">BREX system P-loop protein BrxC</fullName>
    </submittedName>
</protein>
<dbReference type="InterPro" id="IPR027417">
    <property type="entry name" value="P-loop_NTPase"/>
</dbReference>